<protein>
    <submittedName>
        <fullName evidence="2">Uncharacterized protein</fullName>
    </submittedName>
</protein>
<keyword evidence="1" id="KW-0812">Transmembrane</keyword>
<keyword evidence="1" id="KW-1133">Transmembrane helix</keyword>
<feature type="transmembrane region" description="Helical" evidence="1">
    <location>
        <begin position="6"/>
        <end position="24"/>
    </location>
</feature>
<organism evidence="2 3">
    <name type="scientific">Aquimarina litoralis</name>
    <dbReference type="NCBI Taxonomy" id="584605"/>
    <lineage>
        <taxon>Bacteria</taxon>
        <taxon>Pseudomonadati</taxon>
        <taxon>Bacteroidota</taxon>
        <taxon>Flavobacteriia</taxon>
        <taxon>Flavobacteriales</taxon>
        <taxon>Flavobacteriaceae</taxon>
        <taxon>Aquimarina</taxon>
    </lineage>
</organism>
<reference evidence="3" key="1">
    <citation type="journal article" date="2019" name="Int. J. Syst. Evol. Microbiol.">
        <title>The Global Catalogue of Microorganisms (GCM) 10K type strain sequencing project: providing services to taxonomists for standard genome sequencing and annotation.</title>
        <authorList>
            <consortium name="The Broad Institute Genomics Platform"/>
            <consortium name="The Broad Institute Genome Sequencing Center for Infectious Disease"/>
            <person name="Wu L."/>
            <person name="Ma J."/>
        </authorList>
    </citation>
    <scope>NUCLEOTIDE SEQUENCE [LARGE SCALE GENOMIC DNA]</scope>
    <source>
        <strain evidence="3">JCM 15974</strain>
    </source>
</reference>
<keyword evidence="3" id="KW-1185">Reference proteome</keyword>
<evidence type="ECO:0000313" key="3">
    <source>
        <dbReference type="Proteomes" id="UP001501758"/>
    </source>
</evidence>
<dbReference type="Proteomes" id="UP001501758">
    <property type="component" value="Unassembled WGS sequence"/>
</dbReference>
<evidence type="ECO:0000313" key="2">
    <source>
        <dbReference type="EMBL" id="GAA0725743.1"/>
    </source>
</evidence>
<name>A0ABP3UBB4_9FLAO</name>
<sequence>MNNEIITWIIQGVFLLVYVIIFFIQKSQIESSKQINASMKNFMDIFKIDELKKYVQLKEERINMQVKDFVSNSQELKRIAFEATNENIEPLKKMYFDQMGEEHNELILFAIAAIKSQPEEERQSLIERGLPKTKRYFLKMLDDINNDVI</sequence>
<gene>
    <name evidence="2" type="ORF">GCM10009430_31860</name>
</gene>
<proteinExistence type="predicted"/>
<dbReference type="EMBL" id="BAAAGE010000003">
    <property type="protein sequence ID" value="GAA0725743.1"/>
    <property type="molecule type" value="Genomic_DNA"/>
</dbReference>
<evidence type="ECO:0000256" key="1">
    <source>
        <dbReference type="SAM" id="Phobius"/>
    </source>
</evidence>
<keyword evidence="1" id="KW-0472">Membrane</keyword>
<accession>A0ABP3UBB4</accession>
<comment type="caution">
    <text evidence="2">The sequence shown here is derived from an EMBL/GenBank/DDBJ whole genome shotgun (WGS) entry which is preliminary data.</text>
</comment>